<evidence type="ECO:0000256" key="4">
    <source>
        <dbReference type="ARBA" id="ARBA00022989"/>
    </source>
</evidence>
<keyword evidence="3 7" id="KW-0812">Transmembrane</keyword>
<feature type="transmembrane region" description="Helical" evidence="7">
    <location>
        <begin position="47"/>
        <end position="74"/>
    </location>
</feature>
<evidence type="ECO:0000313" key="9">
    <source>
        <dbReference type="Proteomes" id="UP000619293"/>
    </source>
</evidence>
<feature type="transmembrane region" description="Helical" evidence="7">
    <location>
        <begin position="189"/>
        <end position="212"/>
    </location>
</feature>
<comment type="subcellular location">
    <subcellularLocation>
        <location evidence="1">Cell membrane</location>
        <topology evidence="1">Multi-pass membrane protein</topology>
    </subcellularLocation>
</comment>
<dbReference type="PANTHER" id="PTHR30213">
    <property type="entry name" value="INNER MEMBRANE PROTEIN YHJD"/>
    <property type="match status" value="1"/>
</dbReference>
<protein>
    <recommendedName>
        <fullName evidence="10">YihY family inner membrane protein</fullName>
    </recommendedName>
</protein>
<evidence type="ECO:0000256" key="6">
    <source>
        <dbReference type="SAM" id="MobiDB-lite"/>
    </source>
</evidence>
<accession>A0A8J3K228</accession>
<proteinExistence type="predicted"/>
<dbReference type="GO" id="GO:0005886">
    <property type="term" value="C:plasma membrane"/>
    <property type="evidence" value="ECO:0007669"/>
    <property type="project" value="UniProtKB-SubCell"/>
</dbReference>
<evidence type="ECO:0008006" key="10">
    <source>
        <dbReference type="Google" id="ProtNLM"/>
    </source>
</evidence>
<organism evidence="8 9">
    <name type="scientific">Catellatospora chokoriensis</name>
    <dbReference type="NCBI Taxonomy" id="310353"/>
    <lineage>
        <taxon>Bacteria</taxon>
        <taxon>Bacillati</taxon>
        <taxon>Actinomycetota</taxon>
        <taxon>Actinomycetes</taxon>
        <taxon>Micromonosporales</taxon>
        <taxon>Micromonosporaceae</taxon>
        <taxon>Catellatospora</taxon>
    </lineage>
</organism>
<evidence type="ECO:0000256" key="2">
    <source>
        <dbReference type="ARBA" id="ARBA00022475"/>
    </source>
</evidence>
<evidence type="ECO:0000313" key="8">
    <source>
        <dbReference type="EMBL" id="GIF88998.1"/>
    </source>
</evidence>
<keyword evidence="5 7" id="KW-0472">Membrane</keyword>
<evidence type="ECO:0000256" key="5">
    <source>
        <dbReference type="ARBA" id="ARBA00023136"/>
    </source>
</evidence>
<dbReference type="Pfam" id="PF03631">
    <property type="entry name" value="Virul_fac_BrkB"/>
    <property type="match status" value="1"/>
</dbReference>
<dbReference type="PANTHER" id="PTHR30213:SF1">
    <property type="entry name" value="INNER MEMBRANE PROTEIN YHJD"/>
    <property type="match status" value="1"/>
</dbReference>
<sequence length="356" mass="38853">MVAVVGWVQRMTEVVGARYDASVDRARKRSAAFDHLWRMKERYADVLAGRLAAAIAYYAFFAAFALTMVAYAVLVKVFSGNAELVADVDRFLLAYFPAVNTEQLRTSAGSIGTVGLVSLVLAGIGWVDAWRSSQRAIWGLDQHPGNFLVLRLTDFGMLIALGLLMAVSLTAIDGLVTLFDLLPGTSGDFWLKVSIYSVTVLVNAMIGFALITVLPRVHMTPRRLLPAIGIIAVGLTLLNEFGRYFVQRTENNPAYVAVAASVGLLLYLYLFNQIVLWAVSYAATSANGKVFDLAWGRPRKHHLEWVPPGDIAKAEAEAVQAEAEDDAADRAARLEGPDDSDAPDTPKAPEKHREAR</sequence>
<comment type="caution">
    <text evidence="8">The sequence shown here is derived from an EMBL/GenBank/DDBJ whole genome shotgun (WGS) entry which is preliminary data.</text>
</comment>
<dbReference type="InterPro" id="IPR017039">
    <property type="entry name" value="Virul_fac_BrkB"/>
</dbReference>
<dbReference type="RefSeq" id="WP_191840255.1">
    <property type="nucleotide sequence ID" value="NZ_BAAALB010000002.1"/>
</dbReference>
<gene>
    <name evidence="8" type="ORF">Cch02nite_24420</name>
</gene>
<evidence type="ECO:0000256" key="7">
    <source>
        <dbReference type="SAM" id="Phobius"/>
    </source>
</evidence>
<keyword evidence="4 7" id="KW-1133">Transmembrane helix</keyword>
<feature type="transmembrane region" description="Helical" evidence="7">
    <location>
        <begin position="107"/>
        <end position="127"/>
    </location>
</feature>
<evidence type="ECO:0000256" key="3">
    <source>
        <dbReference type="ARBA" id="ARBA00022692"/>
    </source>
</evidence>
<name>A0A8J3K228_9ACTN</name>
<evidence type="ECO:0000256" key="1">
    <source>
        <dbReference type="ARBA" id="ARBA00004651"/>
    </source>
</evidence>
<dbReference type="EMBL" id="BONG01000012">
    <property type="protein sequence ID" value="GIF88998.1"/>
    <property type="molecule type" value="Genomic_DNA"/>
</dbReference>
<feature type="region of interest" description="Disordered" evidence="6">
    <location>
        <begin position="316"/>
        <end position="356"/>
    </location>
</feature>
<keyword evidence="9" id="KW-1185">Reference proteome</keyword>
<feature type="compositionally biased region" description="Basic and acidic residues" evidence="6">
    <location>
        <begin position="347"/>
        <end position="356"/>
    </location>
</feature>
<feature type="transmembrane region" description="Helical" evidence="7">
    <location>
        <begin position="148"/>
        <end position="169"/>
    </location>
</feature>
<feature type="transmembrane region" description="Helical" evidence="7">
    <location>
        <begin position="254"/>
        <end position="279"/>
    </location>
</feature>
<feature type="transmembrane region" description="Helical" evidence="7">
    <location>
        <begin position="224"/>
        <end position="242"/>
    </location>
</feature>
<keyword evidence="2" id="KW-1003">Cell membrane</keyword>
<dbReference type="Proteomes" id="UP000619293">
    <property type="component" value="Unassembled WGS sequence"/>
</dbReference>
<reference evidence="8 9" key="1">
    <citation type="submission" date="2021-01" db="EMBL/GenBank/DDBJ databases">
        <title>Whole genome shotgun sequence of Catellatospora chokoriensis NBRC 107358.</title>
        <authorList>
            <person name="Komaki H."/>
            <person name="Tamura T."/>
        </authorList>
    </citation>
    <scope>NUCLEOTIDE SEQUENCE [LARGE SCALE GENOMIC DNA]</scope>
    <source>
        <strain evidence="8 9">NBRC 107358</strain>
    </source>
</reference>
<dbReference type="AlphaFoldDB" id="A0A8J3K228"/>